<reference evidence="2" key="1">
    <citation type="submission" date="2022-09" db="EMBL/GenBank/DDBJ databases">
        <title>Actin cytoskeleton and complex cell architecture in an #Asgard archaeon.</title>
        <authorList>
            <person name="Ponce Toledo R.I."/>
            <person name="Schleper C."/>
            <person name="Rodrigues Oliveira T."/>
            <person name="Wollweber F."/>
            <person name="Xu J."/>
            <person name="Rittmann S."/>
            <person name="Klingl A."/>
            <person name="Pilhofer M."/>
        </authorList>
    </citation>
    <scope>NUCLEOTIDE SEQUENCE</scope>
    <source>
        <strain evidence="2">B-35</strain>
    </source>
</reference>
<keyword evidence="1" id="KW-0472">Membrane</keyword>
<sequence length="255" mass="30123">MTENVSDALPDITNALHITQQYEEYNFLRLWGIFLLIDSLIFLSSLIPIFLITHKVYYFYNNPGRILRIGLNFVQYLLVFILLMRRGRSKKTSVKLGKMKVSFNWLFLGGLILIFLLRSLLNLITNFFSFSFWGYPYYYFTDIIILSLTTLLYYNLMRKIISQHNFKELKIITFVLFGWIAALIILLPILKIDEFFKWDEIYVPLSGPETDTIQSSDLFPIFQYIVSQLTTFIFLVCEFRSGMIALRKSNELLKK</sequence>
<dbReference type="Proteomes" id="UP001208689">
    <property type="component" value="Chromosome"/>
</dbReference>
<feature type="transmembrane region" description="Helical" evidence="1">
    <location>
        <begin position="169"/>
        <end position="190"/>
    </location>
</feature>
<keyword evidence="3" id="KW-1185">Reference proteome</keyword>
<proteinExistence type="predicted"/>
<feature type="transmembrane region" description="Helical" evidence="1">
    <location>
        <begin position="30"/>
        <end position="53"/>
    </location>
</feature>
<feature type="transmembrane region" description="Helical" evidence="1">
    <location>
        <begin position="65"/>
        <end position="84"/>
    </location>
</feature>
<evidence type="ECO:0000313" key="2">
    <source>
        <dbReference type="EMBL" id="UYP47561.1"/>
    </source>
</evidence>
<feature type="transmembrane region" description="Helical" evidence="1">
    <location>
        <begin position="221"/>
        <end position="239"/>
    </location>
</feature>
<dbReference type="EMBL" id="CP104013">
    <property type="protein sequence ID" value="UYP47561.1"/>
    <property type="molecule type" value="Genomic_DNA"/>
</dbReference>
<evidence type="ECO:0000313" key="3">
    <source>
        <dbReference type="Proteomes" id="UP001208689"/>
    </source>
</evidence>
<evidence type="ECO:0000256" key="1">
    <source>
        <dbReference type="SAM" id="Phobius"/>
    </source>
</evidence>
<gene>
    <name evidence="2" type="ORF">NEF87_003846</name>
</gene>
<organism evidence="2 3">
    <name type="scientific">Candidatus Lokiarchaeum ossiferum</name>
    <dbReference type="NCBI Taxonomy" id="2951803"/>
    <lineage>
        <taxon>Archaea</taxon>
        <taxon>Promethearchaeati</taxon>
        <taxon>Promethearchaeota</taxon>
        <taxon>Promethearchaeia</taxon>
        <taxon>Promethearchaeales</taxon>
        <taxon>Promethearchaeaceae</taxon>
        <taxon>Candidatus Lokiarchaeum</taxon>
    </lineage>
</organism>
<feature type="transmembrane region" description="Helical" evidence="1">
    <location>
        <begin position="137"/>
        <end position="157"/>
    </location>
</feature>
<keyword evidence="1" id="KW-0812">Transmembrane</keyword>
<protein>
    <submittedName>
        <fullName evidence="2">Uncharacterized protein</fullName>
    </submittedName>
</protein>
<keyword evidence="1" id="KW-1133">Transmembrane helix</keyword>
<feature type="transmembrane region" description="Helical" evidence="1">
    <location>
        <begin position="105"/>
        <end position="125"/>
    </location>
</feature>
<name>A0ABY6HVK7_9ARCH</name>
<accession>A0ABY6HVK7</accession>